<organism evidence="3 4">
    <name type="scientific">Leucothrix arctica</name>
    <dbReference type="NCBI Taxonomy" id="1481894"/>
    <lineage>
        <taxon>Bacteria</taxon>
        <taxon>Pseudomonadati</taxon>
        <taxon>Pseudomonadota</taxon>
        <taxon>Gammaproteobacteria</taxon>
        <taxon>Thiotrichales</taxon>
        <taxon>Thiotrichaceae</taxon>
        <taxon>Leucothrix</taxon>
    </lineage>
</organism>
<feature type="region of interest" description="Disordered" evidence="1">
    <location>
        <begin position="99"/>
        <end position="150"/>
    </location>
</feature>
<dbReference type="Proteomes" id="UP000245506">
    <property type="component" value="Unassembled WGS sequence"/>
</dbReference>
<dbReference type="EMBL" id="QGKL01000032">
    <property type="protein sequence ID" value="PWQ95702.1"/>
    <property type="molecule type" value="Genomic_DNA"/>
</dbReference>
<reference evidence="3 4" key="1">
    <citation type="submission" date="2018-05" db="EMBL/GenBank/DDBJ databases">
        <title>Leucothrix arctica sp. nov., isolated from Arctic seawater.</title>
        <authorList>
            <person name="Choi A."/>
            <person name="Baek K."/>
        </authorList>
    </citation>
    <scope>NUCLEOTIDE SEQUENCE [LARGE SCALE GENOMIC DNA]</scope>
    <source>
        <strain evidence="3 4">IMCC9719</strain>
    </source>
</reference>
<evidence type="ECO:0000256" key="2">
    <source>
        <dbReference type="SAM" id="SignalP"/>
    </source>
</evidence>
<evidence type="ECO:0000256" key="1">
    <source>
        <dbReference type="SAM" id="MobiDB-lite"/>
    </source>
</evidence>
<protein>
    <recommendedName>
        <fullName evidence="5">DUF1090 domain-containing protein</fullName>
    </recommendedName>
</protein>
<keyword evidence="4" id="KW-1185">Reference proteome</keyword>
<feature type="signal peptide" evidence="2">
    <location>
        <begin position="1"/>
        <end position="23"/>
    </location>
</feature>
<comment type="caution">
    <text evidence="3">The sequence shown here is derived from an EMBL/GenBank/DDBJ whole genome shotgun (WGS) entry which is preliminary data.</text>
</comment>
<keyword evidence="2" id="KW-0732">Signal</keyword>
<sequence>MFKKIALTTIAASTLLISMQASAYSKHESSVNQEQREQATMIKQGIKTCAITPSEASKLKSTQQRIAKLEHKFKANGLSKWERKTLQDKLHAARVDINKMTKNRSTCRTDRHSQGRKHGASQDRHNGSNNYGQRSSNSRGSIAVTVRNVF</sequence>
<dbReference type="RefSeq" id="WP_109823630.1">
    <property type="nucleotide sequence ID" value="NZ_QGKL01000032.1"/>
</dbReference>
<feature type="chain" id="PRO_5016330523" description="DUF1090 domain-containing protein" evidence="2">
    <location>
        <begin position="24"/>
        <end position="150"/>
    </location>
</feature>
<evidence type="ECO:0000313" key="4">
    <source>
        <dbReference type="Proteomes" id="UP000245506"/>
    </source>
</evidence>
<evidence type="ECO:0008006" key="5">
    <source>
        <dbReference type="Google" id="ProtNLM"/>
    </source>
</evidence>
<evidence type="ECO:0000313" key="3">
    <source>
        <dbReference type="EMBL" id="PWQ95702.1"/>
    </source>
</evidence>
<dbReference type="AlphaFoldDB" id="A0A317CHH7"/>
<proteinExistence type="predicted"/>
<accession>A0A317CHH7</accession>
<feature type="compositionally biased region" description="Polar residues" evidence="1">
    <location>
        <begin position="127"/>
        <end position="140"/>
    </location>
</feature>
<gene>
    <name evidence="3" type="ORF">DKT75_11755</name>
</gene>
<dbReference type="OrthoDB" id="7569823at2"/>
<name>A0A317CHH7_9GAMM</name>